<dbReference type="CDD" id="cd22343">
    <property type="entry name" value="PDDEXK_lambda_exonuclease-like"/>
    <property type="match status" value="1"/>
</dbReference>
<name>A0A6C0BH48_9ZZZZ</name>
<dbReference type="InterPro" id="IPR051703">
    <property type="entry name" value="NF-kappa-B_Signaling_Reg"/>
</dbReference>
<dbReference type="PANTHER" id="PTHR46609:SF8">
    <property type="entry name" value="YQAJ VIRAL RECOMBINASE DOMAIN-CONTAINING PROTEIN"/>
    <property type="match status" value="1"/>
</dbReference>
<dbReference type="AlphaFoldDB" id="A0A6C0BH48"/>
<dbReference type="InterPro" id="IPR019080">
    <property type="entry name" value="YqaJ_viral_recombinase"/>
</dbReference>
<evidence type="ECO:0000259" key="1">
    <source>
        <dbReference type="Pfam" id="PF09588"/>
    </source>
</evidence>
<dbReference type="InterPro" id="IPR011335">
    <property type="entry name" value="Restrct_endonuc-II-like"/>
</dbReference>
<dbReference type="Gene3D" id="3.90.320.10">
    <property type="match status" value="1"/>
</dbReference>
<reference evidence="2" key="1">
    <citation type="journal article" date="2020" name="Nature">
        <title>Giant virus diversity and host interactions through global metagenomics.</title>
        <authorList>
            <person name="Schulz F."/>
            <person name="Roux S."/>
            <person name="Paez-Espino D."/>
            <person name="Jungbluth S."/>
            <person name="Walsh D.A."/>
            <person name="Denef V.J."/>
            <person name="McMahon K.D."/>
            <person name="Konstantinidis K.T."/>
            <person name="Eloe-Fadrosh E.A."/>
            <person name="Kyrpides N.C."/>
            <person name="Woyke T."/>
        </authorList>
    </citation>
    <scope>NUCLEOTIDE SEQUENCE</scope>
    <source>
        <strain evidence="2">GVMAG-M-3300013004-44</strain>
    </source>
</reference>
<dbReference type="EMBL" id="MN739154">
    <property type="protein sequence ID" value="QHS91051.1"/>
    <property type="molecule type" value="Genomic_DNA"/>
</dbReference>
<protein>
    <recommendedName>
        <fullName evidence="1">YqaJ viral recombinase domain-containing protein</fullName>
    </recommendedName>
</protein>
<dbReference type="PANTHER" id="PTHR46609">
    <property type="entry name" value="EXONUCLEASE, PHAGE-TYPE/RECB, C-TERMINAL DOMAIN-CONTAINING PROTEIN"/>
    <property type="match status" value="1"/>
</dbReference>
<feature type="domain" description="YqaJ viral recombinase" evidence="1">
    <location>
        <begin position="97"/>
        <end position="236"/>
    </location>
</feature>
<organism evidence="2">
    <name type="scientific">viral metagenome</name>
    <dbReference type="NCBI Taxonomy" id="1070528"/>
    <lineage>
        <taxon>unclassified sequences</taxon>
        <taxon>metagenomes</taxon>
        <taxon>organismal metagenomes</taxon>
    </lineage>
</organism>
<proteinExistence type="predicted"/>
<evidence type="ECO:0000313" key="2">
    <source>
        <dbReference type="EMBL" id="QHS91051.1"/>
    </source>
</evidence>
<dbReference type="InterPro" id="IPR011604">
    <property type="entry name" value="PDDEXK-like_dom_sf"/>
</dbReference>
<accession>A0A6C0BH48</accession>
<dbReference type="SUPFAM" id="SSF52980">
    <property type="entry name" value="Restriction endonuclease-like"/>
    <property type="match status" value="1"/>
</dbReference>
<dbReference type="Pfam" id="PF09588">
    <property type="entry name" value="YqaJ"/>
    <property type="match status" value="1"/>
</dbReference>
<sequence length="387" mass="45445">MKFKEKLQILIDLIENWLSDPEDDAQRMEWHEAVDEIIYTLDCSEVEETCLTRIVEMYDEQIRRGLKRTHSMLTVSTKVELDTLLARKQIEQRTPAWYAQMATILSASELGHLFGSAYERGKLVLSKTEPPPPRNQPLAIPSDRMKPFDWGIRFEPVVKQIYEDKYGVTLKELGRLTHPIDPRCSASPDGLIYDCPKNERTGRLIEIKCPATREVDGKISKKYYWQMQMQLHVTQLQYCDFVEAVIVSKYNNTVHQEGPSQYYGYVAVVRYAELKGDQEFYYVYSPINCDSDWTPDIKEEEELIEITPWRLLQWSEQLVVRSEEWWTSLKPMMDTFWEDVEKAKQGLFAVPESSRATKKTKEEKCLIHFHKVDEDGKEIEEINEIHE</sequence>